<dbReference type="RefSeq" id="WP_250198736.1">
    <property type="nucleotide sequence ID" value="NZ_CP097636.1"/>
</dbReference>
<dbReference type="NCBIfam" id="TIGR02595">
    <property type="entry name" value="PEP_CTERM"/>
    <property type="match status" value="1"/>
</dbReference>
<name>A0ABY4SH50_AQUTE</name>
<evidence type="ECO:0000313" key="4">
    <source>
        <dbReference type="Proteomes" id="UP001056201"/>
    </source>
</evidence>
<accession>A0ABY4SH50</accession>
<feature type="chain" id="PRO_5046643248" evidence="1">
    <location>
        <begin position="24"/>
        <end position="234"/>
    </location>
</feature>
<gene>
    <name evidence="3" type="ORF">MW290_16115</name>
</gene>
<evidence type="ECO:0000313" key="3">
    <source>
        <dbReference type="EMBL" id="URI10529.1"/>
    </source>
</evidence>
<feature type="signal peptide" evidence="1">
    <location>
        <begin position="1"/>
        <end position="23"/>
    </location>
</feature>
<dbReference type="EMBL" id="CP097636">
    <property type="protein sequence ID" value="URI10529.1"/>
    <property type="molecule type" value="Genomic_DNA"/>
</dbReference>
<evidence type="ECO:0000256" key="1">
    <source>
        <dbReference type="SAM" id="SignalP"/>
    </source>
</evidence>
<evidence type="ECO:0000259" key="2">
    <source>
        <dbReference type="Pfam" id="PF07589"/>
    </source>
</evidence>
<dbReference type="InterPro" id="IPR013424">
    <property type="entry name" value="Ice-binding_C"/>
</dbReference>
<dbReference type="Proteomes" id="UP001056201">
    <property type="component" value="Chromosome 2"/>
</dbReference>
<sequence>MPTSSTPRWLGFALACVPAFASALTLDFETGEREGPTGLPGVYAVPGVSISNGFVFIDADTDQPGRPGTGNFGRAPSKYGALTLYRDASSSEGLSISFDAGITDQISFAYSTVDNPLTVTVLDANNNVLARSGSGSLPALTALGSKDQPFEGAFSAKEDGDYNTWADYTLSFSGVAKTVVFSGIVSNPGPTGKVFGDFFIDDVTVTSAVPEPATVAMMLAGIAGVGVAARRRRA</sequence>
<feature type="domain" description="Ice-binding protein C-terminal" evidence="2">
    <location>
        <begin position="208"/>
        <end position="232"/>
    </location>
</feature>
<organism evidence="3 4">
    <name type="scientific">Aquincola tertiaricarbonis</name>
    <dbReference type="NCBI Taxonomy" id="391953"/>
    <lineage>
        <taxon>Bacteria</taxon>
        <taxon>Pseudomonadati</taxon>
        <taxon>Pseudomonadota</taxon>
        <taxon>Betaproteobacteria</taxon>
        <taxon>Burkholderiales</taxon>
        <taxon>Sphaerotilaceae</taxon>
        <taxon>Aquincola</taxon>
    </lineage>
</organism>
<proteinExistence type="predicted"/>
<reference evidence="3" key="1">
    <citation type="submission" date="2022-05" db="EMBL/GenBank/DDBJ databases">
        <title>An RpoN-dependent PEP-CTERM gene is involved in floc formation of an Aquincola tertiaricarbonis strain.</title>
        <authorList>
            <person name="Qiu D."/>
            <person name="Xia M."/>
        </authorList>
    </citation>
    <scope>NUCLEOTIDE SEQUENCE</scope>
    <source>
        <strain evidence="3">RN12</strain>
    </source>
</reference>
<protein>
    <submittedName>
        <fullName evidence="3">PEP-CTERM sorting domain-containing protein</fullName>
    </submittedName>
</protein>
<dbReference type="Pfam" id="PF07589">
    <property type="entry name" value="PEP-CTERM"/>
    <property type="match status" value="1"/>
</dbReference>
<keyword evidence="4" id="KW-1185">Reference proteome</keyword>
<keyword evidence="1" id="KW-0732">Signal</keyword>